<organism evidence="1 2">
    <name type="scientific">Periplaneta americana</name>
    <name type="common">American cockroach</name>
    <name type="synonym">Blatta americana</name>
    <dbReference type="NCBI Taxonomy" id="6978"/>
    <lineage>
        <taxon>Eukaryota</taxon>
        <taxon>Metazoa</taxon>
        <taxon>Ecdysozoa</taxon>
        <taxon>Arthropoda</taxon>
        <taxon>Hexapoda</taxon>
        <taxon>Insecta</taxon>
        <taxon>Pterygota</taxon>
        <taxon>Neoptera</taxon>
        <taxon>Polyneoptera</taxon>
        <taxon>Dictyoptera</taxon>
        <taxon>Blattodea</taxon>
        <taxon>Blattoidea</taxon>
        <taxon>Blattidae</taxon>
        <taxon>Blattinae</taxon>
        <taxon>Periplaneta</taxon>
    </lineage>
</organism>
<keyword evidence="2" id="KW-1185">Reference proteome</keyword>
<accession>A0ABQ8SBZ2</accession>
<proteinExistence type="predicted"/>
<protein>
    <recommendedName>
        <fullName evidence="3">GAF domain-containing protein</fullName>
    </recommendedName>
</protein>
<gene>
    <name evidence="1" type="ORF">ANN_19957</name>
</gene>
<sequence>LHHQCIYHHYRLHHYHRLHHHHHFCTTCCLSRISQLNCSRKENGEAIVEKMTSGLTVPVYVARTREPLRLSKGSVDPRFPDGLPYTGDAAHALYQPVVQTDGHLAAVVELWRSDPFHEEDEEIASSYLVWGGIALHYAQLYLSMNKQRKLNDFLLAVVKSIFQDMVSMDALIMKIMNFAQRLVDADRASLFLVDSKNKELYARIFDIGVASENVSNNTTGASDSGGEDAVAKLQNSTEIRFVSFFFSQYQTWAFKEMRRTTPIAATRITC</sequence>
<name>A0ABQ8SBZ2_PERAM</name>
<feature type="non-terminal residue" evidence="1">
    <location>
        <position position="1"/>
    </location>
</feature>
<evidence type="ECO:0008006" key="3">
    <source>
        <dbReference type="Google" id="ProtNLM"/>
    </source>
</evidence>
<dbReference type="EMBL" id="JAJSOF020000031">
    <property type="protein sequence ID" value="KAJ4431360.1"/>
    <property type="molecule type" value="Genomic_DNA"/>
</dbReference>
<comment type="caution">
    <text evidence="1">The sequence shown here is derived from an EMBL/GenBank/DDBJ whole genome shotgun (WGS) entry which is preliminary data.</text>
</comment>
<reference evidence="1 2" key="1">
    <citation type="journal article" date="2022" name="Allergy">
        <title>Genome assembly and annotation of Periplaneta americana reveal a comprehensive cockroach allergen profile.</title>
        <authorList>
            <person name="Wang L."/>
            <person name="Xiong Q."/>
            <person name="Saelim N."/>
            <person name="Wang L."/>
            <person name="Nong W."/>
            <person name="Wan A.T."/>
            <person name="Shi M."/>
            <person name="Liu X."/>
            <person name="Cao Q."/>
            <person name="Hui J.H.L."/>
            <person name="Sookrung N."/>
            <person name="Leung T.F."/>
            <person name="Tungtrongchitr A."/>
            <person name="Tsui S.K.W."/>
        </authorList>
    </citation>
    <scope>NUCLEOTIDE SEQUENCE [LARGE SCALE GENOMIC DNA]</scope>
    <source>
        <strain evidence="1">PWHHKU_190912</strain>
    </source>
</reference>
<dbReference type="Gene3D" id="3.30.450.40">
    <property type="match status" value="2"/>
</dbReference>
<evidence type="ECO:0000313" key="1">
    <source>
        <dbReference type="EMBL" id="KAJ4431360.1"/>
    </source>
</evidence>
<dbReference type="Proteomes" id="UP001148838">
    <property type="component" value="Unassembled WGS sequence"/>
</dbReference>
<dbReference type="SUPFAM" id="SSF55781">
    <property type="entry name" value="GAF domain-like"/>
    <property type="match status" value="2"/>
</dbReference>
<evidence type="ECO:0000313" key="2">
    <source>
        <dbReference type="Proteomes" id="UP001148838"/>
    </source>
</evidence>
<dbReference type="InterPro" id="IPR029016">
    <property type="entry name" value="GAF-like_dom_sf"/>
</dbReference>